<proteinExistence type="predicted"/>
<dbReference type="EMBL" id="QOCU01000007">
    <property type="protein sequence ID" value="RHW50320.1"/>
    <property type="molecule type" value="Genomic_DNA"/>
</dbReference>
<organism evidence="6 7">
    <name type="scientific">Lactobacillus bombicola</name>
    <dbReference type="NCBI Taxonomy" id="1505723"/>
    <lineage>
        <taxon>Bacteria</taxon>
        <taxon>Bacillati</taxon>
        <taxon>Bacillota</taxon>
        <taxon>Bacilli</taxon>
        <taxon>Lactobacillales</taxon>
        <taxon>Lactobacillaceae</taxon>
        <taxon>Lactobacillus</taxon>
    </lineage>
</organism>
<dbReference type="Proteomes" id="UP000283380">
    <property type="component" value="Unassembled WGS sequence"/>
</dbReference>
<feature type="transmembrane region" description="Helical" evidence="5">
    <location>
        <begin position="59"/>
        <end position="77"/>
    </location>
</feature>
<evidence type="ECO:0008006" key="8">
    <source>
        <dbReference type="Google" id="ProtNLM"/>
    </source>
</evidence>
<evidence type="ECO:0000313" key="6">
    <source>
        <dbReference type="EMBL" id="RHW50320.1"/>
    </source>
</evidence>
<dbReference type="SUPFAM" id="SSF90123">
    <property type="entry name" value="ABC transporter transmembrane region"/>
    <property type="match status" value="1"/>
</dbReference>
<reference evidence="6 7" key="1">
    <citation type="submission" date="2018-07" db="EMBL/GenBank/DDBJ databases">
        <title>Genome sequences of six Lactobacillus spp. isolated from bumble bee guts.</title>
        <authorList>
            <person name="Motta E.V.S."/>
            <person name="Moran N.A."/>
        </authorList>
    </citation>
    <scope>NUCLEOTIDE SEQUENCE [LARGE SCALE GENOMIC DNA]</scope>
    <source>
        <strain evidence="6 7">BI-4G</strain>
    </source>
</reference>
<evidence type="ECO:0000256" key="4">
    <source>
        <dbReference type="ARBA" id="ARBA00023136"/>
    </source>
</evidence>
<evidence type="ECO:0000313" key="7">
    <source>
        <dbReference type="Proteomes" id="UP000283380"/>
    </source>
</evidence>
<dbReference type="InterPro" id="IPR036640">
    <property type="entry name" value="ABC1_TM_sf"/>
</dbReference>
<evidence type="ECO:0000256" key="5">
    <source>
        <dbReference type="SAM" id="Phobius"/>
    </source>
</evidence>
<gene>
    <name evidence="6" type="ORF">DS834_06635</name>
</gene>
<keyword evidence="2 5" id="KW-0812">Transmembrane</keyword>
<name>A0ABX9LTE7_9LACO</name>
<sequence length="87" mass="9751">MSESILLKAKNPSKSDRSFLVNDLKQLETARIDTQLSIVYQLFTFINAIIAGLTTSFSLSFVFIITSLVPLAIQPLFNKTITNRSKQ</sequence>
<keyword evidence="7" id="KW-1185">Reference proteome</keyword>
<comment type="subcellular location">
    <subcellularLocation>
        <location evidence="1">Cell membrane</location>
        <topology evidence="1">Multi-pass membrane protein</topology>
    </subcellularLocation>
</comment>
<evidence type="ECO:0000256" key="3">
    <source>
        <dbReference type="ARBA" id="ARBA00022989"/>
    </source>
</evidence>
<evidence type="ECO:0000256" key="2">
    <source>
        <dbReference type="ARBA" id="ARBA00022692"/>
    </source>
</evidence>
<protein>
    <recommendedName>
        <fullName evidence="8">ABC transmembrane type-1 domain-containing protein</fullName>
    </recommendedName>
</protein>
<keyword evidence="3 5" id="KW-1133">Transmembrane helix</keyword>
<evidence type="ECO:0000256" key="1">
    <source>
        <dbReference type="ARBA" id="ARBA00004651"/>
    </source>
</evidence>
<accession>A0ABX9LTE7</accession>
<keyword evidence="4 5" id="KW-0472">Membrane</keyword>
<comment type="caution">
    <text evidence="6">The sequence shown here is derived from an EMBL/GenBank/DDBJ whole genome shotgun (WGS) entry which is preliminary data.</text>
</comment>